<organism evidence="1 2">
    <name type="scientific">Violaceomyces palustris</name>
    <dbReference type="NCBI Taxonomy" id="1673888"/>
    <lineage>
        <taxon>Eukaryota</taxon>
        <taxon>Fungi</taxon>
        <taxon>Dikarya</taxon>
        <taxon>Basidiomycota</taxon>
        <taxon>Ustilaginomycotina</taxon>
        <taxon>Ustilaginomycetes</taxon>
        <taxon>Violaceomycetales</taxon>
        <taxon>Violaceomycetaceae</taxon>
        <taxon>Violaceomyces</taxon>
    </lineage>
</organism>
<protein>
    <submittedName>
        <fullName evidence="1">Uncharacterized protein</fullName>
    </submittedName>
</protein>
<dbReference type="Proteomes" id="UP000245626">
    <property type="component" value="Unassembled WGS sequence"/>
</dbReference>
<evidence type="ECO:0000313" key="1">
    <source>
        <dbReference type="EMBL" id="PWN47762.1"/>
    </source>
</evidence>
<name>A0ACD0NPK3_9BASI</name>
<gene>
    <name evidence="1" type="ORF">IE53DRAFT_390093</name>
</gene>
<reference evidence="1 2" key="1">
    <citation type="journal article" date="2018" name="Mol. Biol. Evol.">
        <title>Broad Genomic Sampling Reveals a Smut Pathogenic Ancestry of the Fungal Clade Ustilaginomycotina.</title>
        <authorList>
            <person name="Kijpornyongpan T."/>
            <person name="Mondo S.J."/>
            <person name="Barry K."/>
            <person name="Sandor L."/>
            <person name="Lee J."/>
            <person name="Lipzen A."/>
            <person name="Pangilinan J."/>
            <person name="LaButti K."/>
            <person name="Hainaut M."/>
            <person name="Henrissat B."/>
            <person name="Grigoriev I.V."/>
            <person name="Spatafora J.W."/>
            <person name="Aime M.C."/>
        </authorList>
    </citation>
    <scope>NUCLEOTIDE SEQUENCE [LARGE SCALE GENOMIC DNA]</scope>
    <source>
        <strain evidence="1 2">SA 807</strain>
    </source>
</reference>
<proteinExistence type="predicted"/>
<evidence type="ECO:0000313" key="2">
    <source>
        <dbReference type="Proteomes" id="UP000245626"/>
    </source>
</evidence>
<sequence>MVFPSLVLPQIAASRSSVRSPFALLLSSSSSPSSLPSPFSNVLFPLRQLSSLSLSSSRPSSLAPSPSYPPSLFHRPSLLPRSNLQRCFQSTHSAASQNIRPSSSSSSSENEANNSTPRSKRAEEPTAAKTEPGPSSSSSSLYQRLAKLIREKLQQQMVKASASNSKDPSNPTPVPAFPDLGRLISLALPQRRTIVIALVLLLVSSSISLTIPFAIGKVIDFFTSGQSSLFGLGFGTVAALMLLVFAVGAGAKAGSNILLELSGVRVVQGIRSQAYRSALRQDVEMADRGAGDTVSRLSVDTSIVGESLTSDIGDGLRAGVTVLFAGTAMFLLSSKLTLLMLTVVPPAAIGAVFYGRYLRDLTLKTQDAVGAMTRLAEERLSPPAFRTLTAFNTQKAEARRFDEKVGSIVELQTKEAYASGLFYAGTGFVGNCAILTLLTYGGHLVSKGEISVGDLTSLLMYTAYLGGGMVSLTSFFASVMKGVGAGARVFELIDRESNIKLGEGERLASATWQQGGPTRLPIRFNDVHFSYPSRPNQKILNGVSLSIEPGQSYALVGGSGAGKSSVHSLLLRYYDPSSGSISLAGKDLRSYSPESIRKQIAVVPQEPILFDGTLEENIKYGTEGATREEVERAAELAGCHAFVKDLSNGLDTKIGSRQLSGGQKQRVAIARALVKRPSILLLDEATSALDSASELLVNQAIDSIIREGKITVWIVAHRLSTIKSASNILVLDKGKIVEKGSFNELDRPGTRFRSLMAAQLDGGAADPVEEEVQVDVEQREEAAAAEEVQEKSRDENIYTRRLDGPTPARSSSPYNSLGSRREYHTSSRNPLEKDSEREGVVPTEPTWSVKQMLDRRSSSPPVVNRQTIQRLENSSSLRYLERDPSQGYQELERQLQDFVRLIQVVRDADLEILQGEEEEILDSRVLSKLESLENRLCFDEQGVEGIVESGQGEEVLDPQVLLGVAESDGREERVRRGYFVVERVSST</sequence>
<keyword evidence="2" id="KW-1185">Reference proteome</keyword>
<accession>A0ACD0NPK3</accession>
<dbReference type="EMBL" id="KZ820345">
    <property type="protein sequence ID" value="PWN47762.1"/>
    <property type="molecule type" value="Genomic_DNA"/>
</dbReference>